<evidence type="ECO:0000259" key="3">
    <source>
        <dbReference type="Pfam" id="PF23402"/>
    </source>
</evidence>
<feature type="domain" description="LTI65/LTI78 NYQTKV repeat" evidence="3">
    <location>
        <begin position="154"/>
        <end position="209"/>
    </location>
</feature>
<evidence type="ECO:0000313" key="5">
    <source>
        <dbReference type="Proteomes" id="UP000504609"/>
    </source>
</evidence>
<feature type="compositionally biased region" description="Basic and acidic residues" evidence="1">
    <location>
        <begin position="156"/>
        <end position="193"/>
    </location>
</feature>
<feature type="domain" description="LTI65/LTI78 PGEED repeat" evidence="2">
    <location>
        <begin position="267"/>
        <end position="286"/>
    </location>
</feature>
<dbReference type="GeneID" id="111459097"/>
<dbReference type="PANTHER" id="PTHR33836:SF1">
    <property type="entry name" value="LOW-TEMPERATURE-INDUCED 65 KDA PROTEIN-RELATED"/>
    <property type="match status" value="1"/>
</dbReference>
<feature type="compositionally biased region" description="Polar residues" evidence="1">
    <location>
        <begin position="222"/>
        <end position="231"/>
    </location>
</feature>
<organism evidence="5 6">
    <name type="scientific">Cucurbita moschata</name>
    <name type="common">Winter crookneck squash</name>
    <name type="synonym">Cucurbita pepo var. moschata</name>
    <dbReference type="NCBI Taxonomy" id="3662"/>
    <lineage>
        <taxon>Eukaryota</taxon>
        <taxon>Viridiplantae</taxon>
        <taxon>Streptophyta</taxon>
        <taxon>Embryophyta</taxon>
        <taxon>Tracheophyta</taxon>
        <taxon>Spermatophyta</taxon>
        <taxon>Magnoliopsida</taxon>
        <taxon>eudicotyledons</taxon>
        <taxon>Gunneridae</taxon>
        <taxon>Pentapetalae</taxon>
        <taxon>rosids</taxon>
        <taxon>fabids</taxon>
        <taxon>Cucurbitales</taxon>
        <taxon>Cucurbitaceae</taxon>
        <taxon>Cucurbiteae</taxon>
        <taxon>Cucurbita</taxon>
    </lineage>
</organism>
<feature type="region of interest" description="Disordered" evidence="1">
    <location>
        <begin position="67"/>
        <end position="88"/>
    </location>
</feature>
<feature type="compositionally biased region" description="Basic and acidic residues" evidence="1">
    <location>
        <begin position="26"/>
        <end position="36"/>
    </location>
</feature>
<dbReference type="RefSeq" id="XP_022957619.1">
    <property type="nucleotide sequence ID" value="XM_023101851.1"/>
</dbReference>
<dbReference type="Pfam" id="PF23399">
    <property type="entry name" value="LTI65_PGEED"/>
    <property type="match status" value="1"/>
</dbReference>
<dbReference type="KEGG" id="cmos:111459097"/>
<feature type="compositionally biased region" description="Basic residues" evidence="1">
    <location>
        <begin position="37"/>
        <end position="54"/>
    </location>
</feature>
<sequence length="363" mass="39259">MESQQTAPHRHHAHHHHDPHNVALHRSVEGEEDGQHHEKKSVLKKVKAKAKKIKDRSLSMDMATITKHGHGHDHHEPEDHEDEEGGGAVVDPELQGAPLYEGAVMRSAMAGKGQQQDVGIGLPTEVHDQPPPAPRETASRPSAVEPNTTMSLSPWRLEEGPQAPKDKAPYPHTPHNSEVKALDPAKRGNKETGDSQTFDSFARMKLNHEDVQTRPGLASGIDQGNQSSSGEKISGVGSPMRGKAEENTDTNSSSPLEYGRKIALAVTEKLKPGEEDKALSEVISEAYNTSKEKVVKAGENQPKGKVTESEELTQRLGGEDNNEGTQRYSPATSTTAATVKNMADMVRDSVGSWMGKGGDPNTS</sequence>
<feature type="compositionally biased region" description="Polar residues" evidence="1">
    <location>
        <begin position="323"/>
        <end position="335"/>
    </location>
</feature>
<evidence type="ECO:0000259" key="4">
    <source>
        <dbReference type="Pfam" id="PF23403"/>
    </source>
</evidence>
<dbReference type="GO" id="GO:0009737">
    <property type="term" value="P:response to abscisic acid"/>
    <property type="evidence" value="ECO:0007669"/>
    <property type="project" value="InterPro"/>
</dbReference>
<reference evidence="6" key="1">
    <citation type="submission" date="2025-08" db="UniProtKB">
        <authorList>
            <consortium name="RefSeq"/>
        </authorList>
    </citation>
    <scope>IDENTIFICATION</scope>
    <source>
        <tissue evidence="6">Young leaves</tissue>
    </source>
</reference>
<dbReference type="PANTHER" id="PTHR33836">
    <property type="entry name" value="LOW-TEMPERATURE-INDUCED 65 KDA PROTEIN-RELATED"/>
    <property type="match status" value="1"/>
</dbReference>
<evidence type="ECO:0000256" key="1">
    <source>
        <dbReference type="SAM" id="MobiDB-lite"/>
    </source>
</evidence>
<accession>A0A6J1H2H6</accession>
<dbReference type="Pfam" id="PF23402">
    <property type="entry name" value="LTI65_LTI78_NYQTKV"/>
    <property type="match status" value="1"/>
</dbReference>
<proteinExistence type="predicted"/>
<feature type="region of interest" description="Disordered" evidence="1">
    <location>
        <begin position="120"/>
        <end position="256"/>
    </location>
</feature>
<dbReference type="Pfam" id="PF23403">
    <property type="entry name" value="LTI65_LTI78_N"/>
    <property type="match status" value="1"/>
</dbReference>
<feature type="region of interest" description="Disordered" evidence="1">
    <location>
        <begin position="1"/>
        <end position="55"/>
    </location>
</feature>
<evidence type="ECO:0000313" key="6">
    <source>
        <dbReference type="RefSeq" id="XP_022957619.1"/>
    </source>
</evidence>
<feature type="compositionally biased region" description="Basic residues" evidence="1">
    <location>
        <begin position="8"/>
        <end position="18"/>
    </location>
</feature>
<dbReference type="Proteomes" id="UP000504609">
    <property type="component" value="Unplaced"/>
</dbReference>
<dbReference type="AlphaFoldDB" id="A0A6J1H2H6"/>
<evidence type="ECO:0000259" key="2">
    <source>
        <dbReference type="Pfam" id="PF23399"/>
    </source>
</evidence>
<dbReference type="InterPro" id="IPR056605">
    <property type="entry name" value="LTI65_LTI78_N"/>
</dbReference>
<name>A0A6J1H2H6_CUCMO</name>
<gene>
    <name evidence="6" type="primary">LOC111459097</name>
</gene>
<protein>
    <submittedName>
        <fullName evidence="6">LOW QUALITY PROTEIN: low-temperature-induced 65 kDa protein-like</fullName>
    </submittedName>
</protein>
<keyword evidence="5" id="KW-1185">Reference proteome</keyword>
<dbReference type="InterPro" id="IPR057059">
    <property type="entry name" value="LTI65/LTI78_PGEED"/>
</dbReference>
<dbReference type="InterPro" id="IPR037491">
    <property type="entry name" value="LTI78/LTI65"/>
</dbReference>
<feature type="region of interest" description="Disordered" evidence="1">
    <location>
        <begin position="293"/>
        <end position="335"/>
    </location>
</feature>
<dbReference type="InterPro" id="IPR057058">
    <property type="entry name" value="LTI65_LTI78_NYQTKV"/>
</dbReference>
<dbReference type="GO" id="GO:0006950">
    <property type="term" value="P:response to stress"/>
    <property type="evidence" value="ECO:0007669"/>
    <property type="project" value="TreeGrafter"/>
</dbReference>
<feature type="domain" description="LTI65/LTI78 N-terminal" evidence="4">
    <location>
        <begin position="35"/>
        <end position="106"/>
    </location>
</feature>